<dbReference type="InterPro" id="IPR008794">
    <property type="entry name" value="Pro_racemase_fam"/>
</dbReference>
<dbReference type="SUPFAM" id="SSF54506">
    <property type="entry name" value="Diaminopimelate epimerase-like"/>
    <property type="match status" value="1"/>
</dbReference>
<dbReference type="Pfam" id="PF05544">
    <property type="entry name" value="Pro_racemase"/>
    <property type="match status" value="1"/>
</dbReference>
<dbReference type="PANTHER" id="PTHR33442">
    <property type="entry name" value="TRANS-3-HYDROXY-L-PROLINE DEHYDRATASE"/>
    <property type="match status" value="1"/>
</dbReference>
<dbReference type="NCBIfam" id="NF010577">
    <property type="entry name" value="PRK13970.1"/>
    <property type="match status" value="1"/>
</dbReference>
<gene>
    <name evidence="2" type="ORF">ABQJ54_01060</name>
</gene>
<dbReference type="GO" id="GO:0047580">
    <property type="term" value="F:4-hydroxyproline epimerase activity"/>
    <property type="evidence" value="ECO:0007669"/>
    <property type="project" value="UniProtKB-EC"/>
</dbReference>
<protein>
    <submittedName>
        <fullName evidence="2">4-hydroxyproline epimerase</fullName>
        <ecNumber evidence="2">5.1.1.8</ecNumber>
    </submittedName>
</protein>
<dbReference type="RefSeq" id="WP_367852429.1">
    <property type="nucleotide sequence ID" value="NZ_JBFOHK010000001.1"/>
</dbReference>
<evidence type="ECO:0000313" key="3">
    <source>
        <dbReference type="Proteomes" id="UP001556220"/>
    </source>
</evidence>
<reference evidence="2 3" key="1">
    <citation type="submission" date="2024-06" db="EMBL/GenBank/DDBJ databases">
        <authorList>
            <person name="Woo H."/>
        </authorList>
    </citation>
    <scope>NUCLEOTIDE SEQUENCE [LARGE SCALE GENOMIC DNA]</scope>
    <source>
        <strain evidence="2 3">Si-c</strain>
    </source>
</reference>
<dbReference type="PIRSF" id="PIRSF029792">
    <property type="entry name" value="Pro_racemase"/>
    <property type="match status" value="1"/>
</dbReference>
<comment type="caution">
    <text evidence="2">The sequence shown here is derived from an EMBL/GenBank/DDBJ whole genome shotgun (WGS) entry which is preliminary data.</text>
</comment>
<keyword evidence="2" id="KW-0413">Isomerase</keyword>
<dbReference type="SFLD" id="SFLDS00028">
    <property type="entry name" value="Proline_Racemase"/>
    <property type="match status" value="1"/>
</dbReference>
<dbReference type="EMBL" id="JBFOHK010000001">
    <property type="protein sequence ID" value="MEW9570331.1"/>
    <property type="molecule type" value="Genomic_DNA"/>
</dbReference>
<evidence type="ECO:0000313" key="2">
    <source>
        <dbReference type="EMBL" id="MEW9570331.1"/>
    </source>
</evidence>
<name>A0ABV3Q929_9GAMM</name>
<evidence type="ECO:0000256" key="1">
    <source>
        <dbReference type="ARBA" id="ARBA00007529"/>
    </source>
</evidence>
<keyword evidence="3" id="KW-1185">Reference proteome</keyword>
<accession>A0ABV3Q929</accession>
<sequence>MHTVSVIDSHTAGEPTRVVIGGFPDLGSGTLAQRLRVFRGQHDRWRSAIACEPRGSDTMVGALLQAPQDPGACAGVIFFNNVGYLGMCGHGTIGVIRTLAHLGRIDTGRHQLETPVGTVGVELCADGRVFIDNVESHRHVKAVDVDVPGYGTVTGDVAWGGNWFFITGQTPAPLTLANERALTAYTEAIRHALERAGITGADGAEIDHIEVNAGSPEDATQARNYVLCPGMAYDRSPCGTGTSAKLACLAADGKLAPGQVWHQEGILGTAFEASYRPGPRGVLPRIGGRAWITAQAQLLIDDDDPFAWGIRVR</sequence>
<organism evidence="2 3">
    <name type="scientific">Rhodanobacter lycopersici</name>
    <dbReference type="NCBI Taxonomy" id="3162487"/>
    <lineage>
        <taxon>Bacteria</taxon>
        <taxon>Pseudomonadati</taxon>
        <taxon>Pseudomonadota</taxon>
        <taxon>Gammaproteobacteria</taxon>
        <taxon>Lysobacterales</taxon>
        <taxon>Rhodanobacteraceae</taxon>
        <taxon>Rhodanobacter</taxon>
    </lineage>
</organism>
<dbReference type="Proteomes" id="UP001556220">
    <property type="component" value="Unassembled WGS sequence"/>
</dbReference>
<dbReference type="EC" id="5.1.1.8" evidence="2"/>
<dbReference type="PANTHER" id="PTHR33442:SF1">
    <property type="entry name" value="TRANS-3-HYDROXY-L-PROLINE DEHYDRATASE"/>
    <property type="match status" value="1"/>
</dbReference>
<proteinExistence type="inferred from homology"/>
<comment type="similarity">
    <text evidence="1">Belongs to the proline racemase family.</text>
</comment>
<dbReference type="Gene3D" id="3.10.310.10">
    <property type="entry name" value="Diaminopimelate Epimerase, Chain A, domain 1"/>
    <property type="match status" value="2"/>
</dbReference>